<evidence type="ECO:0000313" key="3">
    <source>
        <dbReference type="EMBL" id="PXA02884.1"/>
    </source>
</evidence>
<dbReference type="InterPro" id="IPR050563">
    <property type="entry name" value="4-hydroxybenzoyl-CoA_TE"/>
</dbReference>
<dbReference type="OrthoDB" id="9800856at2"/>
<keyword evidence="2" id="KW-0378">Hydrolase</keyword>
<dbReference type="CDD" id="cd00586">
    <property type="entry name" value="4HBT"/>
    <property type="match status" value="1"/>
</dbReference>
<gene>
    <name evidence="3" type="ORF">DDZ13_14810</name>
</gene>
<dbReference type="InterPro" id="IPR029069">
    <property type="entry name" value="HotDog_dom_sf"/>
</dbReference>
<dbReference type="SUPFAM" id="SSF54637">
    <property type="entry name" value="Thioesterase/thiol ester dehydrase-isomerase"/>
    <property type="match status" value="1"/>
</dbReference>
<protein>
    <submittedName>
        <fullName evidence="3">Acyl-CoA thioesterase</fullName>
    </submittedName>
</protein>
<dbReference type="AlphaFoldDB" id="A0A317ZCK7"/>
<name>A0A317ZCK7_9BACT</name>
<dbReference type="PANTHER" id="PTHR31793">
    <property type="entry name" value="4-HYDROXYBENZOYL-COA THIOESTERASE FAMILY MEMBER"/>
    <property type="match status" value="1"/>
</dbReference>
<dbReference type="PIRSF" id="PIRSF003230">
    <property type="entry name" value="YbgC"/>
    <property type="match status" value="1"/>
</dbReference>
<dbReference type="Gene3D" id="3.10.129.10">
    <property type="entry name" value="Hotdog Thioesterase"/>
    <property type="match status" value="1"/>
</dbReference>
<reference evidence="3 4" key="1">
    <citation type="submission" date="2018-05" db="EMBL/GenBank/DDBJ databases">
        <title>Coraliomargarita sinensis sp. nov., isolated from a marine solar saltern.</title>
        <authorList>
            <person name="Zhou L.Y."/>
        </authorList>
    </citation>
    <scope>NUCLEOTIDE SEQUENCE [LARGE SCALE GENOMIC DNA]</scope>
    <source>
        <strain evidence="3 4">WN38</strain>
    </source>
</reference>
<dbReference type="Pfam" id="PF13279">
    <property type="entry name" value="4HBT_2"/>
    <property type="match status" value="1"/>
</dbReference>
<dbReference type="GO" id="GO:0047617">
    <property type="term" value="F:fatty acyl-CoA hydrolase activity"/>
    <property type="evidence" value="ECO:0007669"/>
    <property type="project" value="TreeGrafter"/>
</dbReference>
<sequence length="137" mass="16099">MIHTISKFRVRYVETDRMNVVHHKNYLVWFEAARIEMLDEIDLPYAAVEAEGFFIPVLGANIEYKKPAFFDDRIEVHLYMREKPRARFRFDYEVRRDGELLAAGHTTHGFMDGRGKALRPPEAFLAKVLEAWNEPEG</sequence>
<comment type="similarity">
    <text evidence="1">Belongs to the 4-hydroxybenzoyl-CoA thioesterase family.</text>
</comment>
<dbReference type="PANTHER" id="PTHR31793:SF27">
    <property type="entry name" value="NOVEL THIOESTERASE SUPERFAMILY DOMAIN AND SAPOSIN A-TYPE DOMAIN CONTAINING PROTEIN (0610012H03RIK)"/>
    <property type="match status" value="1"/>
</dbReference>
<keyword evidence="4" id="KW-1185">Reference proteome</keyword>
<comment type="caution">
    <text evidence="3">The sequence shown here is derived from an EMBL/GenBank/DDBJ whole genome shotgun (WGS) entry which is preliminary data.</text>
</comment>
<evidence type="ECO:0000313" key="4">
    <source>
        <dbReference type="Proteomes" id="UP000247099"/>
    </source>
</evidence>
<proteinExistence type="inferred from homology"/>
<evidence type="ECO:0000256" key="1">
    <source>
        <dbReference type="ARBA" id="ARBA00005953"/>
    </source>
</evidence>
<organism evidence="3 4">
    <name type="scientific">Coraliomargarita sinensis</name>
    <dbReference type="NCBI Taxonomy" id="2174842"/>
    <lineage>
        <taxon>Bacteria</taxon>
        <taxon>Pseudomonadati</taxon>
        <taxon>Verrucomicrobiota</taxon>
        <taxon>Opitutia</taxon>
        <taxon>Puniceicoccales</taxon>
        <taxon>Coraliomargaritaceae</taxon>
        <taxon>Coraliomargarita</taxon>
    </lineage>
</organism>
<dbReference type="NCBIfam" id="TIGR00051">
    <property type="entry name" value="YbgC/FadM family acyl-CoA thioesterase"/>
    <property type="match status" value="1"/>
</dbReference>
<dbReference type="Proteomes" id="UP000247099">
    <property type="component" value="Unassembled WGS sequence"/>
</dbReference>
<dbReference type="RefSeq" id="WP_110132239.1">
    <property type="nucleotide sequence ID" value="NZ_QHJQ01000017.1"/>
</dbReference>
<dbReference type="EMBL" id="QHJQ01000017">
    <property type="protein sequence ID" value="PXA02884.1"/>
    <property type="molecule type" value="Genomic_DNA"/>
</dbReference>
<dbReference type="InParanoid" id="A0A317ZCK7"/>
<accession>A0A317ZCK7</accession>
<dbReference type="InterPro" id="IPR006684">
    <property type="entry name" value="YbgC/YbaW"/>
</dbReference>
<evidence type="ECO:0000256" key="2">
    <source>
        <dbReference type="ARBA" id="ARBA00022801"/>
    </source>
</evidence>